<dbReference type="CDD" id="cd03791">
    <property type="entry name" value="GT5_Glycogen_synthase_DULL1-like"/>
    <property type="match status" value="1"/>
</dbReference>
<accession>A0A1M5LP76</accession>
<dbReference type="GO" id="GO:0005978">
    <property type="term" value="P:glycogen biosynthetic process"/>
    <property type="evidence" value="ECO:0007669"/>
    <property type="project" value="UniProtKB-UniRule"/>
</dbReference>
<protein>
    <recommendedName>
        <fullName evidence="8">Glycogen synthase</fullName>
        <ecNumber evidence="8">2.4.1.21</ecNumber>
    </recommendedName>
    <alternativeName>
        <fullName evidence="8">Starch [bacterial glycogen] synthase</fullName>
    </alternativeName>
</protein>
<evidence type="ECO:0000256" key="6">
    <source>
        <dbReference type="ARBA" id="ARBA00022679"/>
    </source>
</evidence>
<comment type="function">
    <text evidence="2 8">Synthesizes alpha-1,4-glucan chains using ADP-glucose.</text>
</comment>
<dbReference type="Proteomes" id="UP000189796">
    <property type="component" value="Chromosome I"/>
</dbReference>
<dbReference type="AlphaFoldDB" id="A0A1M5LP76"/>
<comment type="catalytic activity">
    <reaction evidence="1 8">
        <text>[(1-&gt;4)-alpha-D-glucosyl](n) + ADP-alpha-D-glucose = [(1-&gt;4)-alpha-D-glucosyl](n+1) + ADP + H(+)</text>
        <dbReference type="Rhea" id="RHEA:18189"/>
        <dbReference type="Rhea" id="RHEA-COMP:9584"/>
        <dbReference type="Rhea" id="RHEA-COMP:9587"/>
        <dbReference type="ChEBI" id="CHEBI:15378"/>
        <dbReference type="ChEBI" id="CHEBI:15444"/>
        <dbReference type="ChEBI" id="CHEBI:57498"/>
        <dbReference type="ChEBI" id="CHEBI:456216"/>
        <dbReference type="EC" id="2.4.1.21"/>
    </reaction>
</comment>
<evidence type="ECO:0000313" key="12">
    <source>
        <dbReference type="Proteomes" id="UP000189796"/>
    </source>
</evidence>
<evidence type="ECO:0000256" key="1">
    <source>
        <dbReference type="ARBA" id="ARBA00001478"/>
    </source>
</evidence>
<dbReference type="GO" id="GO:0009011">
    <property type="term" value="F:alpha-1,4-glucan glucosyltransferase (ADP-glucose donor) activity"/>
    <property type="evidence" value="ECO:0007669"/>
    <property type="project" value="UniProtKB-UniRule"/>
</dbReference>
<dbReference type="GO" id="GO:0004373">
    <property type="term" value="F:alpha-1,4-glucan glucosyltransferase (UDP-glucose donor) activity"/>
    <property type="evidence" value="ECO:0007669"/>
    <property type="project" value="InterPro"/>
</dbReference>
<dbReference type="SUPFAM" id="SSF53756">
    <property type="entry name" value="UDP-Glycosyltransferase/glycogen phosphorylase"/>
    <property type="match status" value="1"/>
</dbReference>
<dbReference type="Pfam" id="PF08323">
    <property type="entry name" value="Glyco_transf_5"/>
    <property type="match status" value="1"/>
</dbReference>
<evidence type="ECO:0000256" key="5">
    <source>
        <dbReference type="ARBA" id="ARBA00022676"/>
    </source>
</evidence>
<evidence type="ECO:0000259" key="10">
    <source>
        <dbReference type="Pfam" id="PF08323"/>
    </source>
</evidence>
<dbReference type="EMBL" id="LT670817">
    <property type="protein sequence ID" value="SHG66904.1"/>
    <property type="molecule type" value="Genomic_DNA"/>
</dbReference>
<evidence type="ECO:0000256" key="7">
    <source>
        <dbReference type="ARBA" id="ARBA00023056"/>
    </source>
</evidence>
<dbReference type="InterPro" id="IPR001296">
    <property type="entry name" value="Glyco_trans_1"/>
</dbReference>
<dbReference type="NCBIfam" id="NF001899">
    <property type="entry name" value="PRK00654.1-2"/>
    <property type="match status" value="1"/>
</dbReference>
<dbReference type="NCBIfam" id="TIGR02095">
    <property type="entry name" value="glgA"/>
    <property type="match status" value="1"/>
</dbReference>
<dbReference type="OrthoDB" id="9808590at2"/>
<evidence type="ECO:0000256" key="4">
    <source>
        <dbReference type="ARBA" id="ARBA00010281"/>
    </source>
</evidence>
<dbReference type="Pfam" id="PF00534">
    <property type="entry name" value="Glycos_transf_1"/>
    <property type="match status" value="1"/>
</dbReference>
<evidence type="ECO:0000259" key="9">
    <source>
        <dbReference type="Pfam" id="PF00534"/>
    </source>
</evidence>
<comment type="pathway">
    <text evidence="3 8">Glycan biosynthesis; glycogen biosynthesis.</text>
</comment>
<evidence type="ECO:0000256" key="8">
    <source>
        <dbReference type="HAMAP-Rule" id="MF_00484"/>
    </source>
</evidence>
<name>A0A1M5LP76_9BRAD</name>
<reference evidence="11 12" key="1">
    <citation type="submission" date="2016-11" db="EMBL/GenBank/DDBJ databases">
        <authorList>
            <person name="Jaros S."/>
            <person name="Januszkiewicz K."/>
            <person name="Wedrychowicz H."/>
        </authorList>
    </citation>
    <scope>NUCLEOTIDE SEQUENCE [LARGE SCALE GENOMIC DNA]</scope>
    <source>
        <strain evidence="11 12">GAS138</strain>
    </source>
</reference>
<gene>
    <name evidence="8" type="primary">glgA</name>
    <name evidence="11" type="ORF">SAMN05443248_2309</name>
</gene>
<dbReference type="EC" id="2.4.1.21" evidence="8"/>
<comment type="similarity">
    <text evidence="4 8">Belongs to the glycosyltransferase 1 family. Bacterial/plant glycogen synthase subfamily.</text>
</comment>
<evidence type="ECO:0000256" key="3">
    <source>
        <dbReference type="ARBA" id="ARBA00004964"/>
    </source>
</evidence>
<feature type="domain" description="Glycosyl transferase family 1" evidence="9">
    <location>
        <begin position="292"/>
        <end position="431"/>
    </location>
</feature>
<evidence type="ECO:0000256" key="2">
    <source>
        <dbReference type="ARBA" id="ARBA00002764"/>
    </source>
</evidence>
<keyword evidence="7 8" id="KW-0320">Glycogen biosynthesis</keyword>
<sequence>MKVLFVTTEMDDFVRVGGLAAVSAALPRALRLWSDVRIILPGYRDVVEQFTHIEIVGECPALAEMLACSLGLASTRDGLPVYVLLCPQLYDRPGNPYGDASGRDWPDNDVRFGRFASAAAQLAAGTLDKNWAADLVHANDWQAALVPAYLAWNAVRIPTILTIHNLAYQGLFPKESLRRIGAPEDSFHIDGLEFYDKLSFLKGGIVYASHLTTVSETYAREITTSGLGCGLEGLLRRRSDAAQLTGILNGIDESWDPRVCAQLAQPFGAGDWEGKRANADYVRQQFGLALSRGPIFGLVARLVHQKGVDLVLSAADEIIEAGGQIIVTGSGEPAIEQALVDAHRRRPDAIGVVIGFNDGQARRIFAGSDFTLMPSRFEPCGLSQMYAQRFGSLPIGHQTGGLAETIKDGETGFLFSQPSTESFLGGIRRAFTTFMAKDRLNSMRRSAMARSFSWDISAACYGALYRKTVSP</sequence>
<dbReference type="RefSeq" id="WP_079601325.1">
    <property type="nucleotide sequence ID" value="NZ_LT670817.1"/>
</dbReference>
<keyword evidence="5 8" id="KW-0328">Glycosyltransferase</keyword>
<keyword evidence="6 8" id="KW-0808">Transferase</keyword>
<dbReference type="UniPathway" id="UPA00164"/>
<proteinExistence type="inferred from homology"/>
<dbReference type="NCBIfam" id="NF001901">
    <property type="entry name" value="PRK00654.1-5"/>
    <property type="match status" value="1"/>
</dbReference>
<dbReference type="PANTHER" id="PTHR45825">
    <property type="entry name" value="GRANULE-BOUND STARCH SYNTHASE 1, CHLOROPLASTIC/AMYLOPLASTIC"/>
    <property type="match status" value="1"/>
</dbReference>
<dbReference type="Gene3D" id="3.40.50.2000">
    <property type="entry name" value="Glycogen Phosphorylase B"/>
    <property type="match status" value="2"/>
</dbReference>
<feature type="domain" description="Starch synthase catalytic" evidence="10">
    <location>
        <begin position="2"/>
        <end position="236"/>
    </location>
</feature>
<dbReference type="InterPro" id="IPR013534">
    <property type="entry name" value="Starch_synth_cat_dom"/>
</dbReference>
<dbReference type="HAMAP" id="MF_00484">
    <property type="entry name" value="Glycogen_synth"/>
    <property type="match status" value="1"/>
</dbReference>
<evidence type="ECO:0000313" key="11">
    <source>
        <dbReference type="EMBL" id="SHG66904.1"/>
    </source>
</evidence>
<feature type="binding site" evidence="8">
    <location>
        <position position="15"/>
    </location>
    <ligand>
        <name>ADP-alpha-D-glucose</name>
        <dbReference type="ChEBI" id="CHEBI:57498"/>
    </ligand>
</feature>
<dbReference type="InterPro" id="IPR011835">
    <property type="entry name" value="GS/SS"/>
</dbReference>
<dbReference type="PANTHER" id="PTHR45825:SF8">
    <property type="entry name" value="GLYCOGEN SYNTHASE"/>
    <property type="match status" value="1"/>
</dbReference>
<organism evidence="11 12">
    <name type="scientific">Bradyrhizobium erythrophlei</name>
    <dbReference type="NCBI Taxonomy" id="1437360"/>
    <lineage>
        <taxon>Bacteria</taxon>
        <taxon>Pseudomonadati</taxon>
        <taxon>Pseudomonadota</taxon>
        <taxon>Alphaproteobacteria</taxon>
        <taxon>Hyphomicrobiales</taxon>
        <taxon>Nitrobacteraceae</taxon>
        <taxon>Bradyrhizobium</taxon>
    </lineage>
</organism>